<name>A0A934V7W3_9PSEU</name>
<protein>
    <submittedName>
        <fullName evidence="8">NAD(P)-dependent oxidoreductase</fullName>
    </submittedName>
</protein>
<evidence type="ECO:0000256" key="5">
    <source>
        <dbReference type="SAM" id="MobiDB-lite"/>
    </source>
</evidence>
<feature type="region of interest" description="Disordered" evidence="5">
    <location>
        <begin position="284"/>
        <end position="304"/>
    </location>
</feature>
<evidence type="ECO:0000256" key="3">
    <source>
        <dbReference type="ARBA" id="ARBA00023027"/>
    </source>
</evidence>
<dbReference type="SUPFAM" id="SSF51735">
    <property type="entry name" value="NAD(P)-binding Rossmann-fold domains"/>
    <property type="match status" value="1"/>
</dbReference>
<dbReference type="Pfam" id="PF03446">
    <property type="entry name" value="NAD_binding_2"/>
    <property type="match status" value="1"/>
</dbReference>
<proteinExistence type="inferred from homology"/>
<reference evidence="8" key="1">
    <citation type="submission" date="2020-12" db="EMBL/GenBank/DDBJ databases">
        <title>Prauserella sp. ASG 168, a novel actinomycete isolated from cave rock.</title>
        <authorList>
            <person name="Suriyachadkun C."/>
        </authorList>
    </citation>
    <scope>NUCLEOTIDE SEQUENCE</scope>
    <source>
        <strain evidence="8">ASG 168</strain>
    </source>
</reference>
<evidence type="ECO:0000256" key="1">
    <source>
        <dbReference type="ARBA" id="ARBA00009080"/>
    </source>
</evidence>
<evidence type="ECO:0000313" key="9">
    <source>
        <dbReference type="Proteomes" id="UP000635245"/>
    </source>
</evidence>
<accession>A0A934V7W3</accession>
<organism evidence="8 9">
    <name type="scientific">Prauserella cavernicola</name>
    <dbReference type="NCBI Taxonomy" id="2800127"/>
    <lineage>
        <taxon>Bacteria</taxon>
        <taxon>Bacillati</taxon>
        <taxon>Actinomycetota</taxon>
        <taxon>Actinomycetes</taxon>
        <taxon>Pseudonocardiales</taxon>
        <taxon>Pseudonocardiaceae</taxon>
        <taxon>Prauserella</taxon>
    </lineage>
</organism>
<comment type="caution">
    <text evidence="8">The sequence shown here is derived from an EMBL/GenBank/DDBJ whole genome shotgun (WGS) entry which is preliminary data.</text>
</comment>
<dbReference type="EMBL" id="JAENJH010000009">
    <property type="protein sequence ID" value="MBK1788109.1"/>
    <property type="molecule type" value="Genomic_DNA"/>
</dbReference>
<dbReference type="Pfam" id="PF14833">
    <property type="entry name" value="NAD_binding_11"/>
    <property type="match status" value="1"/>
</dbReference>
<dbReference type="InterPro" id="IPR051265">
    <property type="entry name" value="HIBADH-related_NP60_sf"/>
</dbReference>
<comment type="similarity">
    <text evidence="1">Belongs to the HIBADH-related family.</text>
</comment>
<dbReference type="AlphaFoldDB" id="A0A934V7W3"/>
<dbReference type="InterPro" id="IPR008927">
    <property type="entry name" value="6-PGluconate_DH-like_C_sf"/>
</dbReference>
<keyword evidence="3" id="KW-0520">NAD</keyword>
<dbReference type="PANTHER" id="PTHR43580">
    <property type="entry name" value="OXIDOREDUCTASE GLYR1-RELATED"/>
    <property type="match status" value="1"/>
</dbReference>
<dbReference type="GO" id="GO:0016491">
    <property type="term" value="F:oxidoreductase activity"/>
    <property type="evidence" value="ECO:0007669"/>
    <property type="project" value="UniProtKB-KW"/>
</dbReference>
<dbReference type="GO" id="GO:0050661">
    <property type="term" value="F:NADP binding"/>
    <property type="evidence" value="ECO:0007669"/>
    <property type="project" value="InterPro"/>
</dbReference>
<dbReference type="Gene3D" id="1.10.1040.10">
    <property type="entry name" value="N-(1-d-carboxylethyl)-l-norvaline Dehydrogenase, domain 2"/>
    <property type="match status" value="1"/>
</dbReference>
<dbReference type="InterPro" id="IPR006115">
    <property type="entry name" value="6PGDH_NADP-bd"/>
</dbReference>
<dbReference type="Gene3D" id="3.40.50.720">
    <property type="entry name" value="NAD(P)-binding Rossmann-like Domain"/>
    <property type="match status" value="1"/>
</dbReference>
<keyword evidence="9" id="KW-1185">Reference proteome</keyword>
<evidence type="ECO:0000313" key="8">
    <source>
        <dbReference type="EMBL" id="MBK1788109.1"/>
    </source>
</evidence>
<dbReference type="PANTHER" id="PTHR43580:SF2">
    <property type="entry name" value="CYTOKINE-LIKE NUCLEAR FACTOR N-PAC"/>
    <property type="match status" value="1"/>
</dbReference>
<dbReference type="SUPFAM" id="SSF48179">
    <property type="entry name" value="6-phosphogluconate dehydrogenase C-terminal domain-like"/>
    <property type="match status" value="1"/>
</dbReference>
<evidence type="ECO:0000256" key="4">
    <source>
        <dbReference type="PIRSR" id="PIRSR000103-1"/>
    </source>
</evidence>
<feature type="domain" description="3-hydroxyisobutyrate dehydrogenase-like NAD-binding" evidence="7">
    <location>
        <begin position="165"/>
        <end position="282"/>
    </location>
</feature>
<evidence type="ECO:0000256" key="2">
    <source>
        <dbReference type="ARBA" id="ARBA00023002"/>
    </source>
</evidence>
<dbReference type="RefSeq" id="WP_200323596.1">
    <property type="nucleotide sequence ID" value="NZ_JAENJH010000009.1"/>
</dbReference>
<feature type="active site" evidence="4">
    <location>
        <position position="171"/>
    </location>
</feature>
<dbReference type="InterPro" id="IPR013328">
    <property type="entry name" value="6PGD_dom2"/>
</dbReference>
<evidence type="ECO:0000259" key="6">
    <source>
        <dbReference type="Pfam" id="PF03446"/>
    </source>
</evidence>
<dbReference type="InterPro" id="IPR036291">
    <property type="entry name" value="NAD(P)-bd_dom_sf"/>
</dbReference>
<dbReference type="InterPro" id="IPR029154">
    <property type="entry name" value="HIBADH-like_NADP-bd"/>
</dbReference>
<dbReference type="GO" id="GO:0051287">
    <property type="term" value="F:NAD binding"/>
    <property type="evidence" value="ECO:0007669"/>
    <property type="project" value="InterPro"/>
</dbReference>
<dbReference type="PIRSF" id="PIRSF000103">
    <property type="entry name" value="HIBADH"/>
    <property type="match status" value="1"/>
</dbReference>
<keyword evidence="2" id="KW-0560">Oxidoreductase</keyword>
<gene>
    <name evidence="8" type="ORF">JHE00_27595</name>
</gene>
<dbReference type="Proteomes" id="UP000635245">
    <property type="component" value="Unassembled WGS sequence"/>
</dbReference>
<feature type="domain" description="6-phosphogluconate dehydrogenase NADP-binding" evidence="6">
    <location>
        <begin position="7"/>
        <end position="162"/>
    </location>
</feature>
<evidence type="ECO:0000259" key="7">
    <source>
        <dbReference type="Pfam" id="PF14833"/>
    </source>
</evidence>
<dbReference type="InterPro" id="IPR015815">
    <property type="entry name" value="HIBADH-related"/>
</dbReference>
<sequence>MTHTPVVAVLGTGVMGLPMAANLLDAGLGVRVWNRTAERARPLAERGAEVAADPKAAVEGADLVVTMLADGQAVRDTVEPVLDSFAPDAVWLQMSTIGADWTRTLAGLAHAAGVAFVDAPVLGTRQPAEQGALVVLGAGPEELRPRCAPVFDAVGARTLWVGETGAASGLKLVANAWVLALTNATAESVALARELGLDPALFLEAISGGALDVGYAHAKGEAMMNDEFPLSFAVRHALKDADLVLAAARDTDLAGVRAARRHLGSAVEAGFADDDMAALYRAVTGGGQTPRGRQGRTAGDDDAR</sequence>